<dbReference type="PANTHER" id="PTHR47401:SF1">
    <property type="entry name" value="INTERLEUKIN-4"/>
    <property type="match status" value="1"/>
</dbReference>
<evidence type="ECO:0000313" key="15">
    <source>
        <dbReference type="RefSeq" id="XP_004696661.1"/>
    </source>
</evidence>
<evidence type="ECO:0000256" key="11">
    <source>
        <dbReference type="ARBA" id="ARBA00030247"/>
    </source>
</evidence>
<dbReference type="PANTHER" id="PTHR47401">
    <property type="entry name" value="INTERLEUKIN-4"/>
    <property type="match status" value="1"/>
</dbReference>
<feature type="chain" id="PRO_5045120239" description="Interleukin-4" evidence="13">
    <location>
        <begin position="27"/>
        <end position="134"/>
    </location>
</feature>
<evidence type="ECO:0000256" key="13">
    <source>
        <dbReference type="SAM" id="SignalP"/>
    </source>
</evidence>
<keyword evidence="9" id="KW-1015">Disulfide bond</keyword>
<evidence type="ECO:0000313" key="14">
    <source>
        <dbReference type="Proteomes" id="UP000694863"/>
    </source>
</evidence>
<reference evidence="15" key="1">
    <citation type="submission" date="2025-08" db="UniProtKB">
        <authorList>
            <consortium name="RefSeq"/>
        </authorList>
    </citation>
    <scope>IDENTIFICATION</scope>
</reference>
<proteinExistence type="inferred from homology"/>
<dbReference type="InterPro" id="IPR002354">
    <property type="entry name" value="IL-4"/>
</dbReference>
<sequence length="134" mass="14978">MGLTPPLIPALLCLLVCASSLVPVHTCGLPLKEIIRKLNFLTGTKNACIELTVADAFSAPKNTTENGTLCRATTVLWQAYSQHRCFQRHLSGLYRSISNMTNMTHCPMNENRTSTLKEFLESLKDIMKKKYSKC</sequence>
<evidence type="ECO:0000256" key="10">
    <source>
        <dbReference type="ARBA" id="ARBA00023180"/>
    </source>
</evidence>
<keyword evidence="5" id="KW-0964">Secreted</keyword>
<dbReference type="SUPFAM" id="SSF47266">
    <property type="entry name" value="4-helical cytokines"/>
    <property type="match status" value="1"/>
</dbReference>
<evidence type="ECO:0000256" key="9">
    <source>
        <dbReference type="ARBA" id="ARBA00023157"/>
    </source>
</evidence>
<evidence type="ECO:0000256" key="2">
    <source>
        <dbReference type="ARBA" id="ARBA00009855"/>
    </source>
</evidence>
<evidence type="ECO:0000256" key="5">
    <source>
        <dbReference type="ARBA" id="ARBA00022525"/>
    </source>
</evidence>
<comment type="similarity">
    <text evidence="2">Belongs to the IL-4/IL-13 family.</text>
</comment>
<evidence type="ECO:0000256" key="6">
    <source>
        <dbReference type="ARBA" id="ARBA00022729"/>
    </source>
</evidence>
<feature type="signal peptide" evidence="13">
    <location>
        <begin position="1"/>
        <end position="26"/>
    </location>
</feature>
<dbReference type="SMART" id="SM00190">
    <property type="entry name" value="IL4_13"/>
    <property type="match status" value="1"/>
</dbReference>
<accession>A0ABM0IBY3</accession>
<dbReference type="Proteomes" id="UP000694863">
    <property type="component" value="Unplaced"/>
</dbReference>
<evidence type="ECO:0000256" key="4">
    <source>
        <dbReference type="ARBA" id="ARBA00022514"/>
    </source>
</evidence>
<evidence type="ECO:0000256" key="1">
    <source>
        <dbReference type="ARBA" id="ARBA00004613"/>
    </source>
</evidence>
<protein>
    <recommendedName>
        <fullName evidence="3">Interleukin-4</fullName>
    </recommendedName>
    <alternativeName>
        <fullName evidence="12">B-cell stimulatory factor 1</fullName>
    </alternativeName>
    <alternativeName>
        <fullName evidence="11">Lymphocyte stimulatory factor 1</fullName>
    </alternativeName>
</protein>
<dbReference type="Pfam" id="PF00727">
    <property type="entry name" value="IL4"/>
    <property type="match status" value="1"/>
</dbReference>
<keyword evidence="4" id="KW-0202">Cytokine</keyword>
<gene>
    <name evidence="15" type="primary">IL4</name>
</gene>
<dbReference type="InterPro" id="IPR001325">
    <property type="entry name" value="IL-4/IL-13"/>
</dbReference>
<keyword evidence="8" id="KW-0339">Growth factor</keyword>
<keyword evidence="6 13" id="KW-0732">Signal</keyword>
<keyword evidence="14" id="KW-1185">Reference proteome</keyword>
<dbReference type="Gene3D" id="1.20.1250.10">
    <property type="match status" value="1"/>
</dbReference>
<evidence type="ECO:0000256" key="7">
    <source>
        <dbReference type="ARBA" id="ARBA00022936"/>
    </source>
</evidence>
<dbReference type="PRINTS" id="PR00431">
    <property type="entry name" value="INTERLEUKIN4"/>
</dbReference>
<evidence type="ECO:0000256" key="8">
    <source>
        <dbReference type="ARBA" id="ARBA00023030"/>
    </source>
</evidence>
<dbReference type="GeneID" id="101653709"/>
<organism evidence="14 15">
    <name type="scientific">Echinops telfairi</name>
    <name type="common">Lesser hedgehog tenrec</name>
    <dbReference type="NCBI Taxonomy" id="9371"/>
    <lineage>
        <taxon>Eukaryota</taxon>
        <taxon>Metazoa</taxon>
        <taxon>Chordata</taxon>
        <taxon>Craniata</taxon>
        <taxon>Vertebrata</taxon>
        <taxon>Euteleostomi</taxon>
        <taxon>Mammalia</taxon>
        <taxon>Eutheria</taxon>
        <taxon>Afrotheria</taxon>
        <taxon>Tenrecidae</taxon>
        <taxon>Tenrecinae</taxon>
        <taxon>Echinops</taxon>
    </lineage>
</organism>
<keyword evidence="7" id="KW-0075">B-cell activation</keyword>
<keyword evidence="10" id="KW-0325">Glycoprotein</keyword>
<comment type="subcellular location">
    <subcellularLocation>
        <location evidence="1">Secreted</location>
    </subcellularLocation>
</comment>
<name>A0ABM0IBY3_ECHTE</name>
<dbReference type="InterPro" id="IPR018096">
    <property type="entry name" value="IL-4/IL-13_CS"/>
</dbReference>
<dbReference type="InterPro" id="IPR009079">
    <property type="entry name" value="4_helix_cytokine-like_core"/>
</dbReference>
<dbReference type="RefSeq" id="XP_004696661.1">
    <property type="nucleotide sequence ID" value="XM_004696604.1"/>
</dbReference>
<evidence type="ECO:0000256" key="12">
    <source>
        <dbReference type="ARBA" id="ARBA00031287"/>
    </source>
</evidence>
<dbReference type="PROSITE" id="PS00838">
    <property type="entry name" value="INTERLEUKIN_4_13"/>
    <property type="match status" value="1"/>
</dbReference>
<evidence type="ECO:0000256" key="3">
    <source>
        <dbReference type="ARBA" id="ARBA00019467"/>
    </source>
</evidence>